<name>A0A4U1Z817_9VIBR</name>
<dbReference type="SUPFAM" id="SSF46785">
    <property type="entry name" value="Winged helix' DNA-binding domain"/>
    <property type="match status" value="1"/>
</dbReference>
<reference evidence="7 8" key="1">
    <citation type="submission" date="2019-04" db="EMBL/GenBank/DDBJ databases">
        <title>A reverse ecology approach based on a biological definition of microbial populations.</title>
        <authorList>
            <person name="Arevalo P."/>
            <person name="Vaninsberghe D."/>
            <person name="Elsherbini J."/>
            <person name="Gore J."/>
            <person name="Polz M."/>
        </authorList>
    </citation>
    <scope>NUCLEOTIDE SEQUENCE [LARGE SCALE GENOMIC DNA]</scope>
    <source>
        <strain evidence="7 8">10N.261.46.F4</strain>
    </source>
</reference>
<dbReference type="PANTHER" id="PTHR30537:SF5">
    <property type="entry name" value="HTH-TYPE TRANSCRIPTIONAL ACTIVATOR TTDR-RELATED"/>
    <property type="match status" value="1"/>
</dbReference>
<dbReference type="InterPro" id="IPR005119">
    <property type="entry name" value="LysR_subst-bd"/>
</dbReference>
<evidence type="ECO:0000313" key="8">
    <source>
        <dbReference type="Proteomes" id="UP000307574"/>
    </source>
</evidence>
<dbReference type="AlphaFoldDB" id="A0A4U1Z817"/>
<dbReference type="Gene3D" id="1.10.10.10">
    <property type="entry name" value="Winged helix-like DNA-binding domain superfamily/Winged helix DNA-binding domain"/>
    <property type="match status" value="1"/>
</dbReference>
<dbReference type="PANTHER" id="PTHR30537">
    <property type="entry name" value="HTH-TYPE TRANSCRIPTIONAL REGULATOR"/>
    <property type="match status" value="1"/>
</dbReference>
<dbReference type="EMBL" id="SYUV01000045">
    <property type="protein sequence ID" value="TKF30563.1"/>
    <property type="molecule type" value="Genomic_DNA"/>
</dbReference>
<comment type="similarity">
    <text evidence="1">Belongs to the LysR transcriptional regulatory family.</text>
</comment>
<dbReference type="Proteomes" id="UP001569177">
    <property type="component" value="Unassembled WGS sequence"/>
</dbReference>
<evidence type="ECO:0000313" key="7">
    <source>
        <dbReference type="EMBL" id="TKF30563.1"/>
    </source>
</evidence>
<dbReference type="InterPro" id="IPR036390">
    <property type="entry name" value="WH_DNA-bd_sf"/>
</dbReference>
<dbReference type="CDD" id="cd08422">
    <property type="entry name" value="PBP2_CrgA_like"/>
    <property type="match status" value="1"/>
</dbReference>
<dbReference type="GO" id="GO:0003677">
    <property type="term" value="F:DNA binding"/>
    <property type="evidence" value="ECO:0007669"/>
    <property type="project" value="UniProtKB-KW"/>
</dbReference>
<dbReference type="Gene3D" id="3.40.190.290">
    <property type="match status" value="1"/>
</dbReference>
<organism evidence="7 8">
    <name type="scientific">Vibrio kanaloae</name>
    <dbReference type="NCBI Taxonomy" id="170673"/>
    <lineage>
        <taxon>Bacteria</taxon>
        <taxon>Pseudomonadati</taxon>
        <taxon>Pseudomonadota</taxon>
        <taxon>Gammaproteobacteria</taxon>
        <taxon>Vibrionales</taxon>
        <taxon>Vibrionaceae</taxon>
        <taxon>Vibrio</taxon>
    </lineage>
</organism>
<evidence type="ECO:0000256" key="2">
    <source>
        <dbReference type="ARBA" id="ARBA00023015"/>
    </source>
</evidence>
<keyword evidence="9" id="KW-1185">Reference proteome</keyword>
<keyword evidence="2" id="KW-0805">Transcription regulation</keyword>
<protein>
    <submittedName>
        <fullName evidence="7">LysR family transcriptional regulator</fullName>
    </submittedName>
</protein>
<dbReference type="InterPro" id="IPR036388">
    <property type="entry name" value="WH-like_DNA-bd_sf"/>
</dbReference>
<gene>
    <name evidence="6" type="ORF">ACED24_02905</name>
    <name evidence="7" type="ORF">FCV50_13950</name>
</gene>
<evidence type="ECO:0000256" key="1">
    <source>
        <dbReference type="ARBA" id="ARBA00009437"/>
    </source>
</evidence>
<dbReference type="RefSeq" id="WP_017057648.1">
    <property type="nucleotide sequence ID" value="NZ_JBGONX010000001.1"/>
</dbReference>
<dbReference type="PROSITE" id="PS50931">
    <property type="entry name" value="HTH_LYSR"/>
    <property type="match status" value="1"/>
</dbReference>
<evidence type="ECO:0000313" key="6">
    <source>
        <dbReference type="EMBL" id="MEZ8088990.1"/>
    </source>
</evidence>
<evidence type="ECO:0000259" key="5">
    <source>
        <dbReference type="PROSITE" id="PS50931"/>
    </source>
</evidence>
<dbReference type="Proteomes" id="UP000307574">
    <property type="component" value="Unassembled WGS sequence"/>
</dbReference>
<evidence type="ECO:0000256" key="3">
    <source>
        <dbReference type="ARBA" id="ARBA00023125"/>
    </source>
</evidence>
<sequence>MDKFSDMAMFVSIVKHQGLAAAGRELGLSPATMTARLQALEERYGVKLLNRSTRHVSLTDSGELYYKACLEILDNVSEAENLIQNGVKEVKGPLKIAAPKDIGKQYILPILSEFCQQYPDVIPYLYLNDNLSNIAESGMDIVIRYGELVDSSLISRRLSPSRRVLCASPEYLAKHGTPLTPQDLVEHDCLAMLRSNEELKTWHFQDHDMKKSITVVPKRFSDDGEVIRYWALKGEGIALKSVLDVQDDINNQRLVTLLNGYMKNFNTSTSVSSADLNVVYISKKYQPKRIRLFLDYLLENFSGLVERSDKESTLTYV</sequence>
<dbReference type="SUPFAM" id="SSF53850">
    <property type="entry name" value="Periplasmic binding protein-like II"/>
    <property type="match status" value="1"/>
</dbReference>
<evidence type="ECO:0000256" key="4">
    <source>
        <dbReference type="ARBA" id="ARBA00023163"/>
    </source>
</evidence>
<dbReference type="FunFam" id="3.40.190.290:FF:000001">
    <property type="entry name" value="Transcriptional regulator, LysR family"/>
    <property type="match status" value="1"/>
</dbReference>
<dbReference type="Pfam" id="PF00126">
    <property type="entry name" value="HTH_1"/>
    <property type="match status" value="1"/>
</dbReference>
<dbReference type="InterPro" id="IPR058163">
    <property type="entry name" value="LysR-type_TF_proteobact-type"/>
</dbReference>
<comment type="caution">
    <text evidence="7">The sequence shown here is derived from an EMBL/GenBank/DDBJ whole genome shotgun (WGS) entry which is preliminary data.</text>
</comment>
<dbReference type="InterPro" id="IPR000847">
    <property type="entry name" value="LysR_HTH_N"/>
</dbReference>
<keyword evidence="3" id="KW-0238">DNA-binding</keyword>
<dbReference type="FunFam" id="1.10.10.10:FF:000001">
    <property type="entry name" value="LysR family transcriptional regulator"/>
    <property type="match status" value="1"/>
</dbReference>
<feature type="domain" description="HTH lysR-type" evidence="5">
    <location>
        <begin position="1"/>
        <end position="59"/>
    </location>
</feature>
<reference evidence="6 9" key="2">
    <citation type="submission" date="2024-06" db="EMBL/GenBank/DDBJ databases">
        <authorList>
            <person name="Steensen K."/>
            <person name="Seneca J."/>
            <person name="Bartlau N."/>
            <person name="Yu A.X."/>
            <person name="Polz M.F."/>
        </authorList>
    </citation>
    <scope>NUCLEOTIDE SEQUENCE [LARGE SCALE GENOMIC DNA]</scope>
    <source>
        <strain evidence="6 9">5S240</strain>
    </source>
</reference>
<keyword evidence="4" id="KW-0804">Transcription</keyword>
<evidence type="ECO:0000313" key="9">
    <source>
        <dbReference type="Proteomes" id="UP001569177"/>
    </source>
</evidence>
<dbReference type="EMBL" id="JBGOOJ010000002">
    <property type="protein sequence ID" value="MEZ8088990.1"/>
    <property type="molecule type" value="Genomic_DNA"/>
</dbReference>
<proteinExistence type="inferred from homology"/>
<dbReference type="GO" id="GO:0003700">
    <property type="term" value="F:DNA-binding transcription factor activity"/>
    <property type="evidence" value="ECO:0007669"/>
    <property type="project" value="InterPro"/>
</dbReference>
<dbReference type="Pfam" id="PF03466">
    <property type="entry name" value="LysR_substrate"/>
    <property type="match status" value="1"/>
</dbReference>
<accession>A0A4U1Z817</accession>